<dbReference type="Proteomes" id="UP000254848">
    <property type="component" value="Unassembled WGS sequence"/>
</dbReference>
<organism evidence="1 2">
    <name type="scientific">Enterobacillus tribolii</name>
    <dbReference type="NCBI Taxonomy" id="1487935"/>
    <lineage>
        <taxon>Bacteria</taxon>
        <taxon>Pseudomonadati</taxon>
        <taxon>Pseudomonadota</taxon>
        <taxon>Gammaproteobacteria</taxon>
        <taxon>Enterobacterales</taxon>
        <taxon>Hafniaceae</taxon>
        <taxon>Enterobacillus</taxon>
    </lineage>
</organism>
<dbReference type="RefSeq" id="WP_115458011.1">
    <property type="nucleotide sequence ID" value="NZ_QRAP01000003.1"/>
</dbReference>
<gene>
    <name evidence="1" type="ORF">C8D90_103215</name>
</gene>
<name>A0A370QV81_9GAMM</name>
<keyword evidence="2" id="KW-1185">Reference proteome</keyword>
<reference evidence="1 2" key="1">
    <citation type="submission" date="2018-07" db="EMBL/GenBank/DDBJ databases">
        <title>Genomic Encyclopedia of Type Strains, Phase IV (KMG-IV): sequencing the most valuable type-strain genomes for metagenomic binning, comparative biology and taxonomic classification.</title>
        <authorList>
            <person name="Goeker M."/>
        </authorList>
    </citation>
    <scope>NUCLEOTIDE SEQUENCE [LARGE SCALE GENOMIC DNA]</scope>
    <source>
        <strain evidence="1 2">DSM 103736</strain>
    </source>
</reference>
<dbReference type="EMBL" id="QRAP01000003">
    <property type="protein sequence ID" value="RDK92823.1"/>
    <property type="molecule type" value="Genomic_DNA"/>
</dbReference>
<proteinExistence type="predicted"/>
<dbReference type="OrthoDB" id="6476622at2"/>
<evidence type="ECO:0000313" key="1">
    <source>
        <dbReference type="EMBL" id="RDK92823.1"/>
    </source>
</evidence>
<comment type="caution">
    <text evidence="1">The sequence shown here is derived from an EMBL/GenBank/DDBJ whole genome shotgun (WGS) entry which is preliminary data.</text>
</comment>
<dbReference type="Pfam" id="PF07377">
    <property type="entry name" value="DUF1493"/>
    <property type="match status" value="1"/>
</dbReference>
<dbReference type="AlphaFoldDB" id="A0A370QV81"/>
<accession>A0A370QV81</accession>
<sequence length="113" mass="13115">MELNDDVAQAVLDWYDSVWNLPPPMGKKPVLTPDTSLSTGKYPWARETGDEVMADYFSRFQVDRAGFDFLKYWPYERGIIAVLFRRKPKAPEPLTVHMLIESARAGRWLYDSD</sequence>
<protein>
    <submittedName>
        <fullName evidence="1">Uncharacterized protein DUF1493</fullName>
    </submittedName>
</protein>
<evidence type="ECO:0000313" key="2">
    <source>
        <dbReference type="Proteomes" id="UP000254848"/>
    </source>
</evidence>
<dbReference type="InterPro" id="IPR010862">
    <property type="entry name" value="DUF1493"/>
</dbReference>